<keyword evidence="3" id="KW-1185">Reference proteome</keyword>
<sequence>MSNKEFWVVKLPSNNKLLKNTQCKYNSKNQLQQTGGLIKELVELCQNTKVIRDQNSQPLSELSRGGGSDSQEPLAAAVAVETRRPTGPRIYAFHFNQAGQERLSCRRVKEKGGWETTGDGGEKLWLNPVEVVEVEMAVKGGGGYGGGMVAKNKAVVATNKAQPRRSDGGGDHGRGVGGYRSRGGGSYGDDGDGDRGRGGGGGYGDSSGGYGSCNGGGGYSEGGGYRGESGGDDGYGDGGYGDGGGGYEGGGNSGGGGSNRDGSGYSSGGDGDGDGYGYDGGCGYEGSNGVERNSGGGGYNKSEGDSSPATPSSSVVVRLRLRKAVALLASALPAFVSGRRWLL</sequence>
<name>A0A0D3BL61_BRAOL</name>
<dbReference type="Proteomes" id="UP000032141">
    <property type="component" value="Chromosome C3"/>
</dbReference>
<dbReference type="EnsemblPlants" id="Bo3g167060.1">
    <property type="protein sequence ID" value="Bo3g167060.1"/>
    <property type="gene ID" value="Bo3g167060"/>
</dbReference>
<accession>A0A0D3BL61</accession>
<organism evidence="2 3">
    <name type="scientific">Brassica oleracea var. oleracea</name>
    <dbReference type="NCBI Taxonomy" id="109376"/>
    <lineage>
        <taxon>Eukaryota</taxon>
        <taxon>Viridiplantae</taxon>
        <taxon>Streptophyta</taxon>
        <taxon>Embryophyta</taxon>
        <taxon>Tracheophyta</taxon>
        <taxon>Spermatophyta</taxon>
        <taxon>Magnoliopsida</taxon>
        <taxon>eudicotyledons</taxon>
        <taxon>Gunneridae</taxon>
        <taxon>Pentapetalae</taxon>
        <taxon>rosids</taxon>
        <taxon>malvids</taxon>
        <taxon>Brassicales</taxon>
        <taxon>Brassicaceae</taxon>
        <taxon>Brassiceae</taxon>
        <taxon>Brassica</taxon>
    </lineage>
</organism>
<feature type="compositionally biased region" description="Basic and acidic residues" evidence="1">
    <location>
        <begin position="164"/>
        <end position="174"/>
    </location>
</feature>
<reference evidence="2" key="2">
    <citation type="submission" date="2015-03" db="UniProtKB">
        <authorList>
            <consortium name="EnsemblPlants"/>
        </authorList>
    </citation>
    <scope>IDENTIFICATION</scope>
</reference>
<evidence type="ECO:0000313" key="3">
    <source>
        <dbReference type="Proteomes" id="UP000032141"/>
    </source>
</evidence>
<dbReference type="HOGENOM" id="CLU_809738_0_0_1"/>
<evidence type="ECO:0000256" key="1">
    <source>
        <dbReference type="SAM" id="MobiDB-lite"/>
    </source>
</evidence>
<dbReference type="Gramene" id="Bo3g167060.1">
    <property type="protein sequence ID" value="Bo3g167060.1"/>
    <property type="gene ID" value="Bo3g167060"/>
</dbReference>
<feature type="region of interest" description="Disordered" evidence="1">
    <location>
        <begin position="224"/>
        <end position="312"/>
    </location>
</feature>
<protein>
    <submittedName>
        <fullName evidence="2">Uncharacterized protein</fullName>
    </submittedName>
</protein>
<dbReference type="AlphaFoldDB" id="A0A0D3BL61"/>
<dbReference type="PRINTS" id="PR01228">
    <property type="entry name" value="EGGSHELL"/>
</dbReference>
<evidence type="ECO:0000313" key="2">
    <source>
        <dbReference type="EnsemblPlants" id="Bo3g167060.1"/>
    </source>
</evidence>
<feature type="compositionally biased region" description="Gly residues" evidence="1">
    <location>
        <begin position="175"/>
        <end position="188"/>
    </location>
</feature>
<feature type="compositionally biased region" description="Gly residues" evidence="1">
    <location>
        <begin position="198"/>
        <end position="207"/>
    </location>
</feature>
<feature type="compositionally biased region" description="Gly residues" evidence="1">
    <location>
        <begin position="236"/>
        <end position="286"/>
    </location>
</feature>
<feature type="region of interest" description="Disordered" evidence="1">
    <location>
        <begin position="159"/>
        <end position="207"/>
    </location>
</feature>
<proteinExistence type="predicted"/>
<reference evidence="2 3" key="1">
    <citation type="journal article" date="2014" name="Genome Biol.">
        <title>Transcriptome and methylome profiling reveals relics of genome dominance in the mesopolyploid Brassica oleracea.</title>
        <authorList>
            <person name="Parkin I.A."/>
            <person name="Koh C."/>
            <person name="Tang H."/>
            <person name="Robinson S.J."/>
            <person name="Kagale S."/>
            <person name="Clarke W.E."/>
            <person name="Town C.D."/>
            <person name="Nixon J."/>
            <person name="Krishnakumar V."/>
            <person name="Bidwell S.L."/>
            <person name="Denoeud F."/>
            <person name="Belcram H."/>
            <person name="Links M.G."/>
            <person name="Just J."/>
            <person name="Clarke C."/>
            <person name="Bender T."/>
            <person name="Huebert T."/>
            <person name="Mason A.S."/>
            <person name="Pires J.C."/>
            <person name="Barker G."/>
            <person name="Moore J."/>
            <person name="Walley P.G."/>
            <person name="Manoli S."/>
            <person name="Batley J."/>
            <person name="Edwards D."/>
            <person name="Nelson M.N."/>
            <person name="Wang X."/>
            <person name="Paterson A.H."/>
            <person name="King G."/>
            <person name="Bancroft I."/>
            <person name="Chalhoub B."/>
            <person name="Sharpe A.G."/>
        </authorList>
    </citation>
    <scope>NUCLEOTIDE SEQUENCE</scope>
    <source>
        <strain evidence="2 3">cv. TO1000</strain>
    </source>
</reference>
<dbReference type="OMA" id="PRIYAFH"/>